<evidence type="ECO:0000313" key="4">
    <source>
        <dbReference type="RefSeq" id="XP_006826102.1"/>
    </source>
</evidence>
<dbReference type="PANTHER" id="PTHR16265:SF1">
    <property type="entry name" value="PTB-CONTAINING, CUBILIN AND LRP1-INTERACTING PROTEIN"/>
    <property type="match status" value="1"/>
</dbReference>
<protein>
    <submittedName>
        <fullName evidence="4">Uncharacterized protein LOC102801860</fullName>
    </submittedName>
</protein>
<dbReference type="InterPro" id="IPR039112">
    <property type="entry name" value="PID1"/>
</dbReference>
<feature type="region of interest" description="Disordered" evidence="1">
    <location>
        <begin position="181"/>
        <end position="219"/>
    </location>
</feature>
<dbReference type="InterPro" id="IPR011993">
    <property type="entry name" value="PH-like_dom_sf"/>
</dbReference>
<dbReference type="PANTHER" id="PTHR16265">
    <property type="entry name" value="PTB-CONTAINING, CUBILIN AND LRP1-INTERACTING PROTEIN"/>
    <property type="match status" value="1"/>
</dbReference>
<dbReference type="Gene3D" id="2.30.29.30">
    <property type="entry name" value="Pleckstrin-homology domain (PH domain)/Phosphotyrosine-binding domain (PTB)"/>
    <property type="match status" value="1"/>
</dbReference>
<feature type="domain" description="PID" evidence="2">
    <location>
        <begin position="48"/>
        <end position="179"/>
    </location>
</feature>
<feature type="compositionally biased region" description="Low complexity" evidence="1">
    <location>
        <begin position="199"/>
        <end position="210"/>
    </location>
</feature>
<dbReference type="PROSITE" id="PS01179">
    <property type="entry name" value="PID"/>
    <property type="match status" value="1"/>
</dbReference>
<name>A0ABM0N1G1_SACKO</name>
<reference evidence="4" key="1">
    <citation type="submission" date="2025-08" db="UniProtKB">
        <authorList>
            <consortium name="RefSeq"/>
        </authorList>
    </citation>
    <scope>IDENTIFICATION</scope>
    <source>
        <tissue evidence="4">Testes</tissue>
    </source>
</reference>
<evidence type="ECO:0000256" key="1">
    <source>
        <dbReference type="SAM" id="MobiDB-lite"/>
    </source>
</evidence>
<dbReference type="GeneID" id="102801860"/>
<dbReference type="Pfam" id="PF14719">
    <property type="entry name" value="PID_2"/>
    <property type="match status" value="1"/>
</dbReference>
<feature type="region of interest" description="Disordered" evidence="1">
    <location>
        <begin position="438"/>
        <end position="467"/>
    </location>
</feature>
<gene>
    <name evidence="4" type="primary">LOC102801860</name>
</gene>
<accession>A0ABM0N1G1</accession>
<evidence type="ECO:0000259" key="2">
    <source>
        <dbReference type="PROSITE" id="PS01179"/>
    </source>
</evidence>
<dbReference type="Proteomes" id="UP000694865">
    <property type="component" value="Unplaced"/>
</dbReference>
<organism evidence="3 4">
    <name type="scientific">Saccoglossus kowalevskii</name>
    <name type="common">Acorn worm</name>
    <dbReference type="NCBI Taxonomy" id="10224"/>
    <lineage>
        <taxon>Eukaryota</taxon>
        <taxon>Metazoa</taxon>
        <taxon>Hemichordata</taxon>
        <taxon>Enteropneusta</taxon>
        <taxon>Harrimaniidae</taxon>
        <taxon>Saccoglossus</taxon>
    </lineage>
</organism>
<dbReference type="SUPFAM" id="SSF50729">
    <property type="entry name" value="PH domain-like"/>
    <property type="match status" value="1"/>
</dbReference>
<dbReference type="RefSeq" id="XP_006826102.1">
    <property type="nucleotide sequence ID" value="XM_006826039.1"/>
</dbReference>
<keyword evidence="3" id="KW-1185">Reference proteome</keyword>
<feature type="region of interest" description="Disordered" evidence="1">
    <location>
        <begin position="343"/>
        <end position="370"/>
    </location>
</feature>
<proteinExistence type="predicted"/>
<feature type="compositionally biased region" description="Low complexity" evidence="1">
    <location>
        <begin position="343"/>
        <end position="367"/>
    </location>
</feature>
<evidence type="ECO:0000313" key="3">
    <source>
        <dbReference type="Proteomes" id="UP000694865"/>
    </source>
</evidence>
<sequence length="467" mass="52953">MFMFDAMASKALLKKKKESGDQLRLLESGLAVPPKEVKRHPVENCPTFWVQYLGKMPAKGEFGKEFVTEPVETLCKLREKQKLPKTALTISPKGFYFMDCHGPFGKEKHVIIPIHLVCYGIADAQYPRVFAVITRTDSDPDSSLFECHAFLCEKRKIAQLITYWLLRTLLRVFENLQRKRHHRKRRERRRLESQMRLNSSGSETTSSKSSAELNPQSHPSSEYVYSVILEGSGEQGASVRISRDRRRTPAYFAKDVSRGQLEAGLEASNSPTGEPPVEPEPSMFDAVPKAHVVRPLRYVSGATSEIDEINNPRYFKFRKKSQPRTPIYERTFSMDCDAMSTIASRSSGGSGSFSESSACDSSISDNSTGSNGEKDFVFIRMLQDEISSLDIETETKESDANRTSKQIAHDLGVSSRLTDKDVHRRIQDWLRLTLKPDDDEERCEKQRTRTPNEPTEVKVLASTGDYF</sequence>
<dbReference type="SMART" id="SM00462">
    <property type="entry name" value="PTB"/>
    <property type="match status" value="1"/>
</dbReference>
<dbReference type="InterPro" id="IPR006020">
    <property type="entry name" value="PTB/PI_dom"/>
</dbReference>